<evidence type="ECO:0000313" key="1">
    <source>
        <dbReference type="EMBL" id="GJS79611.1"/>
    </source>
</evidence>
<name>A0ABQ4YQ74_9ASTR</name>
<sequence>MMRSLTICDDYDVMDDIVRRILDIHSSEIEFCAVYMELKTKEDFGWERMLFGQIYMHMGLGIRDMVNQLPFMDIESVEDDGVWGQQSCSGFLQAARVDERRQN</sequence>
<reference evidence="1" key="2">
    <citation type="submission" date="2022-01" db="EMBL/GenBank/DDBJ databases">
        <authorList>
            <person name="Yamashiro T."/>
            <person name="Shiraishi A."/>
            <person name="Satake H."/>
            <person name="Nakayama K."/>
        </authorList>
    </citation>
    <scope>NUCLEOTIDE SEQUENCE</scope>
</reference>
<reference evidence="1" key="1">
    <citation type="journal article" date="2022" name="Int. J. Mol. Sci.">
        <title>Draft Genome of Tanacetum Coccineum: Genomic Comparison of Closely Related Tanacetum-Family Plants.</title>
        <authorList>
            <person name="Yamashiro T."/>
            <person name="Shiraishi A."/>
            <person name="Nakayama K."/>
            <person name="Satake H."/>
        </authorList>
    </citation>
    <scope>NUCLEOTIDE SEQUENCE</scope>
</reference>
<dbReference type="EMBL" id="BQNB010010610">
    <property type="protein sequence ID" value="GJS79611.1"/>
    <property type="molecule type" value="Genomic_DNA"/>
</dbReference>
<keyword evidence="2" id="KW-1185">Reference proteome</keyword>
<gene>
    <name evidence="1" type="ORF">Tco_0729492</name>
</gene>
<protein>
    <submittedName>
        <fullName evidence="1">Uncharacterized protein</fullName>
    </submittedName>
</protein>
<organism evidence="1 2">
    <name type="scientific">Tanacetum coccineum</name>
    <dbReference type="NCBI Taxonomy" id="301880"/>
    <lineage>
        <taxon>Eukaryota</taxon>
        <taxon>Viridiplantae</taxon>
        <taxon>Streptophyta</taxon>
        <taxon>Embryophyta</taxon>
        <taxon>Tracheophyta</taxon>
        <taxon>Spermatophyta</taxon>
        <taxon>Magnoliopsida</taxon>
        <taxon>eudicotyledons</taxon>
        <taxon>Gunneridae</taxon>
        <taxon>Pentapetalae</taxon>
        <taxon>asterids</taxon>
        <taxon>campanulids</taxon>
        <taxon>Asterales</taxon>
        <taxon>Asteraceae</taxon>
        <taxon>Asteroideae</taxon>
        <taxon>Anthemideae</taxon>
        <taxon>Anthemidinae</taxon>
        <taxon>Tanacetum</taxon>
    </lineage>
</organism>
<evidence type="ECO:0000313" key="2">
    <source>
        <dbReference type="Proteomes" id="UP001151760"/>
    </source>
</evidence>
<accession>A0ABQ4YQ74</accession>
<proteinExistence type="predicted"/>
<comment type="caution">
    <text evidence="1">The sequence shown here is derived from an EMBL/GenBank/DDBJ whole genome shotgun (WGS) entry which is preliminary data.</text>
</comment>
<dbReference type="Proteomes" id="UP001151760">
    <property type="component" value="Unassembled WGS sequence"/>
</dbReference>